<keyword evidence="8" id="KW-0325">Glycoprotein</keyword>
<dbReference type="PANTHER" id="PTHR42643">
    <property type="entry name" value="IONOTROPIC RECEPTOR 20A-RELATED"/>
    <property type="match status" value="1"/>
</dbReference>
<organism evidence="12 13">
    <name type="scientific">Daphnia galeata</name>
    <dbReference type="NCBI Taxonomy" id="27404"/>
    <lineage>
        <taxon>Eukaryota</taxon>
        <taxon>Metazoa</taxon>
        <taxon>Ecdysozoa</taxon>
        <taxon>Arthropoda</taxon>
        <taxon>Crustacea</taxon>
        <taxon>Branchiopoda</taxon>
        <taxon>Diplostraca</taxon>
        <taxon>Cladocera</taxon>
        <taxon>Anomopoda</taxon>
        <taxon>Daphniidae</taxon>
        <taxon>Daphnia</taxon>
    </lineage>
</organism>
<dbReference type="GO" id="GO:0015276">
    <property type="term" value="F:ligand-gated monoatomic ion channel activity"/>
    <property type="evidence" value="ECO:0007669"/>
    <property type="project" value="InterPro"/>
</dbReference>
<keyword evidence="3" id="KW-1003">Cell membrane</keyword>
<feature type="transmembrane region" description="Helical" evidence="9">
    <location>
        <begin position="210"/>
        <end position="230"/>
    </location>
</feature>
<evidence type="ECO:0000259" key="11">
    <source>
        <dbReference type="Pfam" id="PF00060"/>
    </source>
</evidence>
<protein>
    <recommendedName>
        <fullName evidence="11">Ionotropic glutamate receptor C-terminal domain-containing protein</fullName>
    </recommendedName>
</protein>
<comment type="subcellular location">
    <subcellularLocation>
        <location evidence="1">Cell membrane</location>
        <topology evidence="1">Multi-pass membrane protein</topology>
    </subcellularLocation>
</comment>
<keyword evidence="4 9" id="KW-0812">Transmembrane</keyword>
<gene>
    <name evidence="12" type="ORF">DGAL_LOCUS6520</name>
</gene>
<dbReference type="GO" id="GO:0005886">
    <property type="term" value="C:plasma membrane"/>
    <property type="evidence" value="ECO:0007669"/>
    <property type="project" value="UniProtKB-SubCell"/>
</dbReference>
<evidence type="ECO:0000256" key="7">
    <source>
        <dbReference type="ARBA" id="ARBA00023170"/>
    </source>
</evidence>
<keyword evidence="13" id="KW-1185">Reference proteome</keyword>
<feature type="domain" description="Ionotropic glutamate receptor C-terminal" evidence="11">
    <location>
        <begin position="210"/>
        <end position="502"/>
    </location>
</feature>
<evidence type="ECO:0000256" key="5">
    <source>
        <dbReference type="ARBA" id="ARBA00022989"/>
    </source>
</evidence>
<dbReference type="EMBL" id="CAKKLH010000115">
    <property type="protein sequence ID" value="CAH0103845.1"/>
    <property type="molecule type" value="Genomic_DNA"/>
</dbReference>
<dbReference type="Pfam" id="PF00060">
    <property type="entry name" value="Lig_chan"/>
    <property type="match status" value="1"/>
</dbReference>
<feature type="signal peptide" evidence="10">
    <location>
        <begin position="1"/>
        <end position="22"/>
    </location>
</feature>
<evidence type="ECO:0000256" key="2">
    <source>
        <dbReference type="ARBA" id="ARBA00008685"/>
    </source>
</evidence>
<evidence type="ECO:0000313" key="12">
    <source>
        <dbReference type="EMBL" id="CAH0103845.1"/>
    </source>
</evidence>
<evidence type="ECO:0000256" key="10">
    <source>
        <dbReference type="SAM" id="SignalP"/>
    </source>
</evidence>
<evidence type="ECO:0000313" key="13">
    <source>
        <dbReference type="Proteomes" id="UP000789390"/>
    </source>
</evidence>
<keyword evidence="5 9" id="KW-1133">Transmembrane helix</keyword>
<keyword evidence="7" id="KW-0675">Receptor</keyword>
<evidence type="ECO:0000256" key="1">
    <source>
        <dbReference type="ARBA" id="ARBA00004651"/>
    </source>
</evidence>
<dbReference type="InterPro" id="IPR001320">
    <property type="entry name" value="Iontro_rcpt_C"/>
</dbReference>
<dbReference type="GO" id="GO:0050906">
    <property type="term" value="P:detection of stimulus involved in sensory perception"/>
    <property type="evidence" value="ECO:0007669"/>
    <property type="project" value="UniProtKB-ARBA"/>
</dbReference>
<comment type="similarity">
    <text evidence="2">Belongs to the glutamate-gated ion channel (TC 1.A.10.1) family.</text>
</comment>
<evidence type="ECO:0000256" key="3">
    <source>
        <dbReference type="ARBA" id="ARBA00022475"/>
    </source>
</evidence>
<evidence type="ECO:0000256" key="8">
    <source>
        <dbReference type="ARBA" id="ARBA00023180"/>
    </source>
</evidence>
<evidence type="ECO:0000256" key="4">
    <source>
        <dbReference type="ARBA" id="ARBA00022692"/>
    </source>
</evidence>
<keyword evidence="6 9" id="KW-0472">Membrane</keyword>
<dbReference type="FunFam" id="1.10.287.70:FF:000302">
    <property type="entry name" value="Uncharacterized protein"/>
    <property type="match status" value="1"/>
</dbReference>
<comment type="caution">
    <text evidence="12">The sequence shown here is derived from an EMBL/GenBank/DDBJ whole genome shotgun (WGS) entry which is preliminary data.</text>
</comment>
<evidence type="ECO:0000256" key="9">
    <source>
        <dbReference type="SAM" id="Phobius"/>
    </source>
</evidence>
<dbReference type="Proteomes" id="UP000789390">
    <property type="component" value="Unassembled WGS sequence"/>
</dbReference>
<dbReference type="InterPro" id="IPR052192">
    <property type="entry name" value="Insect_Ionotropic_Sensory_Rcpt"/>
</dbReference>
<keyword evidence="10" id="KW-0732">Signal</keyword>
<sequence length="580" mass="65245">MAITLTLFLFILCSHIWETGYSASINTSTNPIKGKHLRVIWPRWSGNPKGIPGPLKAGVILECLTSRFNFTYEMIHITDGSLETRANVKGLFNYLWDKVEYHPDISNRLSISNLKPLLSGMRGRLTPYPSDQPEKSRDLEASSKCRLDRGRSLFVYPPSFGELVPSYARDPSGKLGKLLMPWVYTSAAILMPVPADSSLNINSLIKPFQWPIWLEVGISIVCVITVLNLLQQYEEKKIVTAANNSDGLSLPRPERPGRQYIYVFGNLLSQGGPCTSKRLPFRIVAGVWTLAAFIFVQAYNSTLFTYLVTPMNPPQIKSPYDIPENNEVRLLVIKGSPMDTALSNKNTTNELYKKLGERVNKNPDSRCYPVSQCINMLTPGSNNVFLDALNYHKDIIREEFKKTGKCNLQILAKEGFSPVMGSFALQKNSEYTKTVNQGLLEIMQAGLIDYWDVWFRPMPPQCQENIKSFKPIDSKALKTKDKSPALTFKNLTGAFIVLLFGLSLSFLIFLCELIISIPKRHTRRFKKGGSNSANLAGNTRNKPSAINKVENDIQEMDASNHTDNINKNESKINNDFETIL</sequence>
<feature type="chain" id="PRO_5035185397" description="Ionotropic glutamate receptor C-terminal domain-containing protein" evidence="10">
    <location>
        <begin position="23"/>
        <end position="580"/>
    </location>
</feature>
<reference evidence="12" key="1">
    <citation type="submission" date="2021-11" db="EMBL/GenBank/DDBJ databases">
        <authorList>
            <person name="Schell T."/>
        </authorList>
    </citation>
    <scope>NUCLEOTIDE SEQUENCE</scope>
    <source>
        <strain evidence="12">M5</strain>
    </source>
</reference>
<dbReference type="PANTHER" id="PTHR42643:SF24">
    <property type="entry name" value="IONOTROPIC RECEPTOR 60A"/>
    <property type="match status" value="1"/>
</dbReference>
<dbReference type="SUPFAM" id="SSF53850">
    <property type="entry name" value="Periplasmic binding protein-like II"/>
    <property type="match status" value="1"/>
</dbReference>
<dbReference type="OrthoDB" id="8182981at2759"/>
<dbReference type="AlphaFoldDB" id="A0A8J2RP93"/>
<name>A0A8J2RP93_9CRUS</name>
<feature type="transmembrane region" description="Helical" evidence="9">
    <location>
        <begin position="493"/>
        <end position="517"/>
    </location>
</feature>
<evidence type="ECO:0000256" key="6">
    <source>
        <dbReference type="ARBA" id="ARBA00023136"/>
    </source>
</evidence>
<feature type="transmembrane region" description="Helical" evidence="9">
    <location>
        <begin position="279"/>
        <end position="299"/>
    </location>
</feature>
<proteinExistence type="inferred from homology"/>
<accession>A0A8J2RP93</accession>
<dbReference type="Gene3D" id="1.10.287.70">
    <property type="match status" value="1"/>
</dbReference>